<comment type="caution">
    <text evidence="4">The sequence shown here is derived from an EMBL/GenBank/DDBJ whole genome shotgun (WGS) entry which is preliminary data.</text>
</comment>
<dbReference type="GO" id="GO:0003676">
    <property type="term" value="F:nucleic acid binding"/>
    <property type="evidence" value="ECO:0007669"/>
    <property type="project" value="InterPro"/>
</dbReference>
<dbReference type="SMART" id="SM00490">
    <property type="entry name" value="HELICc"/>
    <property type="match status" value="1"/>
</dbReference>
<dbReference type="InterPro" id="IPR049730">
    <property type="entry name" value="SNF2/RAD54-like_C"/>
</dbReference>
<dbReference type="GO" id="GO:0031297">
    <property type="term" value="P:replication fork processing"/>
    <property type="evidence" value="ECO:0007669"/>
    <property type="project" value="TreeGrafter"/>
</dbReference>
<dbReference type="PANTHER" id="PTHR45766">
    <property type="entry name" value="DNA ANNEALING HELICASE AND ENDONUCLEASE ZRANB3 FAMILY MEMBER"/>
    <property type="match status" value="1"/>
</dbReference>
<dbReference type="GO" id="GO:0005524">
    <property type="term" value="F:ATP binding"/>
    <property type="evidence" value="ECO:0007669"/>
    <property type="project" value="InterPro"/>
</dbReference>
<keyword evidence="5" id="KW-1185">Reference proteome</keyword>
<evidence type="ECO:0000259" key="3">
    <source>
        <dbReference type="PROSITE" id="PS51194"/>
    </source>
</evidence>
<dbReference type="OrthoDB" id="2801544at2759"/>
<dbReference type="PROSITE" id="PS51194">
    <property type="entry name" value="HELICASE_CTER"/>
    <property type="match status" value="1"/>
</dbReference>
<dbReference type="Pfam" id="PF00271">
    <property type="entry name" value="Helicase_C"/>
    <property type="match status" value="1"/>
</dbReference>
<dbReference type="InterPro" id="IPR001650">
    <property type="entry name" value="Helicase_C-like"/>
</dbReference>
<dbReference type="GO" id="GO:0016787">
    <property type="term" value="F:hydrolase activity"/>
    <property type="evidence" value="ECO:0007669"/>
    <property type="project" value="UniProtKB-KW"/>
</dbReference>
<organism evidence="4 5">
    <name type="scientific">Turnera subulata</name>
    <dbReference type="NCBI Taxonomy" id="218843"/>
    <lineage>
        <taxon>Eukaryota</taxon>
        <taxon>Viridiplantae</taxon>
        <taxon>Streptophyta</taxon>
        <taxon>Embryophyta</taxon>
        <taxon>Tracheophyta</taxon>
        <taxon>Spermatophyta</taxon>
        <taxon>Magnoliopsida</taxon>
        <taxon>eudicotyledons</taxon>
        <taxon>Gunneridae</taxon>
        <taxon>Pentapetalae</taxon>
        <taxon>rosids</taxon>
        <taxon>fabids</taxon>
        <taxon>Malpighiales</taxon>
        <taxon>Passifloraceae</taxon>
        <taxon>Turnera</taxon>
    </lineage>
</organism>
<dbReference type="GO" id="GO:0043596">
    <property type="term" value="C:nuclear replication fork"/>
    <property type="evidence" value="ECO:0007669"/>
    <property type="project" value="TreeGrafter"/>
</dbReference>
<dbReference type="GO" id="GO:0004520">
    <property type="term" value="F:DNA endonuclease activity"/>
    <property type="evidence" value="ECO:0007669"/>
    <property type="project" value="TreeGrafter"/>
</dbReference>
<dbReference type="SUPFAM" id="SSF52540">
    <property type="entry name" value="P-loop containing nucleoside triphosphate hydrolases"/>
    <property type="match status" value="2"/>
</dbReference>
<dbReference type="Gene3D" id="1.10.30.50">
    <property type="match status" value="1"/>
</dbReference>
<dbReference type="GO" id="GO:0006281">
    <property type="term" value="P:DNA repair"/>
    <property type="evidence" value="ECO:0007669"/>
    <property type="project" value="TreeGrafter"/>
</dbReference>
<dbReference type="CDD" id="cd00085">
    <property type="entry name" value="HNHc"/>
    <property type="match status" value="1"/>
</dbReference>
<feature type="domain" description="Helicase C-terminal" evidence="3">
    <location>
        <begin position="451"/>
        <end position="609"/>
    </location>
</feature>
<name>A0A9Q0JG66_9ROSI</name>
<protein>
    <recommendedName>
        <fullName evidence="3">Helicase C-terminal domain-containing protein</fullName>
    </recommendedName>
</protein>
<sequence>MPVTEEQRQRAEANRLAALEKRKAYTSSITTNHQQEQQEQDQNPWRLFKCRKLSPEQTHPSKPPPFRQVVPESDTLLAGKFRARLEICAPDKFSITPEAMKGFAYHGEDECLRMLEVCLSEVMSSRYTQVHGGRTACVYELRDYDAVLTCLKNYKCIEIQKVPFTTLNVIQRLSHSHDMGRWEPCRPEHLTEEKVDELTGKLPKKLVDSLLPFQLEGLRFGLRRGGRCLIADEMGLGKTLQAIAIAGCFIDEGPVLVVCPAILRFSWAEELERWLPFCLPSEIHLGDHRPYDIFHQINVLWPGLLGQDKYEFAKSYCAARYVRTSEGKCFQDFSRGVRLEELNVLLRQTVMIRRLKEHVLKQLPPKRRQIIRLLLKKSDIISAKSAMRLANGNASGGNAVEASNPENFLEPDDSSDCCTSRQLSNQELGIAKLHGFREWLSIHPVILEPDGEEELDVNPSSQKMIIFAHHHKVLDGVQEFICEKGVGFVRIDGTTLARDRQIAVQSFQSSDKVKIAIIGITAGGVGLDFSSARNVVFLELPQSPSLMLQAEDRAHRRGQTNAVNIYIFCAKDTIDEGHWQTLNKCLHRVSSTTNGKYDAVSEIAVEGISYLETFGRMKRKSEDLVSKGDLCGELPTVEIVKLQESGLELDSQSFEGKHEETAGRSIEGSRLTGGRIPADDQPGIFFDQGAGKALVADENQAGDVSKSETSQSTISSSNLDEGNGAKVQLEKENKISLETTGEDGLIQLSGDEYLSEQVYSLRFEVSKYTERVHLYSCSLGTESRPQPLYVNFRLEELESLGSPAGNDSKEVASKFLNDNPAYRAALLAFLHEWNSLRPVDKRKLREKTLQLPLSVELCCLNESVNHNSRGVLKNGSKRRTTPLYEISHPLPSNAVLKMVHLSFGHGKKEKQFAQGWTLLDEPLCKLCQTPCMGKNAKMPEYFEDLFCSLDCYEEYRIRTSSRFLRQELFQLEHGICRNCQLDCHALVKTIKPLSLDRRREYVKKVAPNVASRAKLLDKLVTDPSEGNAWHADHIIPVYRGGGECRLENMRTLCVACHSDVTAAQRSERRLARARARKQLEVIINDLKYGHFVEEAENKVQGHSQMPEESIEDELLVKVPGSAYSSAKDSFPAS</sequence>
<dbReference type="InterPro" id="IPR003615">
    <property type="entry name" value="HNH_nuc"/>
</dbReference>
<dbReference type="PANTHER" id="PTHR45766:SF5">
    <property type="entry name" value="SNF2 DOMAIN-CONTAINING PROTEIN _ HELICASE DOMAIN-CONTAINING PROTEIN _ HNH ENDONUCLEASE DOMAIN-CONTAINING PROTEIN"/>
    <property type="match status" value="1"/>
</dbReference>
<dbReference type="AlphaFoldDB" id="A0A9Q0JG66"/>
<keyword evidence="1" id="KW-0378">Hydrolase</keyword>
<gene>
    <name evidence="4" type="ORF">Tsubulata_009085</name>
</gene>
<dbReference type="EMBL" id="JAKUCV010002779">
    <property type="protein sequence ID" value="KAJ4841441.1"/>
    <property type="molecule type" value="Genomic_DNA"/>
</dbReference>
<feature type="compositionally biased region" description="Low complexity" evidence="2">
    <location>
        <begin position="707"/>
        <end position="717"/>
    </location>
</feature>
<reference evidence="4" key="1">
    <citation type="submission" date="2022-02" db="EMBL/GenBank/DDBJ databases">
        <authorList>
            <person name="Henning P.M."/>
            <person name="McCubbin A.G."/>
            <person name="Shore J.S."/>
        </authorList>
    </citation>
    <scope>NUCLEOTIDE SEQUENCE</scope>
    <source>
        <strain evidence="4">F60SS</strain>
        <tissue evidence="4">Leaves</tissue>
    </source>
</reference>
<dbReference type="Pfam" id="PF01844">
    <property type="entry name" value="HNH"/>
    <property type="match status" value="1"/>
</dbReference>
<feature type="region of interest" description="Disordered" evidence="2">
    <location>
        <begin position="650"/>
        <end position="678"/>
    </location>
</feature>
<proteinExistence type="predicted"/>
<dbReference type="GO" id="GO:0008270">
    <property type="term" value="F:zinc ion binding"/>
    <property type="evidence" value="ECO:0007669"/>
    <property type="project" value="InterPro"/>
</dbReference>
<accession>A0A9Q0JG66</accession>
<dbReference type="SMART" id="SM00507">
    <property type="entry name" value="HNHc"/>
    <property type="match status" value="1"/>
</dbReference>
<dbReference type="InterPro" id="IPR027417">
    <property type="entry name" value="P-loop_NTPase"/>
</dbReference>
<dbReference type="Gene3D" id="3.40.50.300">
    <property type="entry name" value="P-loop containing nucleotide triphosphate hydrolases"/>
    <property type="match status" value="1"/>
</dbReference>
<dbReference type="Gene3D" id="3.40.50.10810">
    <property type="entry name" value="Tandem AAA-ATPase domain"/>
    <property type="match status" value="1"/>
</dbReference>
<feature type="region of interest" description="Disordered" evidence="2">
    <location>
        <begin position="27"/>
        <end position="46"/>
    </location>
</feature>
<reference evidence="4" key="2">
    <citation type="journal article" date="2023" name="Plants (Basel)">
        <title>Annotation of the Turnera subulata (Passifloraceae) Draft Genome Reveals the S-Locus Evolved after the Divergence of Turneroideae from Passifloroideae in a Stepwise Manner.</title>
        <authorList>
            <person name="Henning P.M."/>
            <person name="Roalson E.H."/>
            <person name="Mir W."/>
            <person name="McCubbin A.G."/>
            <person name="Shore J.S."/>
        </authorList>
    </citation>
    <scope>NUCLEOTIDE SEQUENCE</scope>
    <source>
        <strain evidence="4">F60SS</strain>
    </source>
</reference>
<feature type="region of interest" description="Disordered" evidence="2">
    <location>
        <begin position="699"/>
        <end position="725"/>
    </location>
</feature>
<dbReference type="InterPro" id="IPR014001">
    <property type="entry name" value="Helicase_ATP-bd"/>
</dbReference>
<dbReference type="InterPro" id="IPR000330">
    <property type="entry name" value="SNF2_N"/>
</dbReference>
<dbReference type="SMART" id="SM00487">
    <property type="entry name" value="DEXDc"/>
    <property type="match status" value="1"/>
</dbReference>
<evidence type="ECO:0000313" key="4">
    <source>
        <dbReference type="EMBL" id="KAJ4841441.1"/>
    </source>
</evidence>
<dbReference type="InterPro" id="IPR002711">
    <property type="entry name" value="HNH"/>
</dbReference>
<dbReference type="Pfam" id="PF00176">
    <property type="entry name" value="SNF2-rel_dom"/>
    <property type="match status" value="1"/>
</dbReference>
<evidence type="ECO:0000256" key="2">
    <source>
        <dbReference type="SAM" id="MobiDB-lite"/>
    </source>
</evidence>
<dbReference type="CDD" id="cd18793">
    <property type="entry name" value="SF2_C_SNF"/>
    <property type="match status" value="1"/>
</dbReference>
<evidence type="ECO:0000256" key="1">
    <source>
        <dbReference type="ARBA" id="ARBA00022801"/>
    </source>
</evidence>
<dbReference type="InterPro" id="IPR038718">
    <property type="entry name" value="SNF2-like_sf"/>
</dbReference>
<evidence type="ECO:0000313" key="5">
    <source>
        <dbReference type="Proteomes" id="UP001141552"/>
    </source>
</evidence>
<dbReference type="Proteomes" id="UP001141552">
    <property type="component" value="Unassembled WGS sequence"/>
</dbReference>